<accession>A0A212L115</accession>
<dbReference type="EMBL" id="FMJC01000001">
    <property type="protein sequence ID" value="SCM71220.1"/>
    <property type="molecule type" value="Genomic_DNA"/>
</dbReference>
<organism evidence="1">
    <name type="scientific">uncultured Desulfovibrio sp</name>
    <dbReference type="NCBI Taxonomy" id="167968"/>
    <lineage>
        <taxon>Bacteria</taxon>
        <taxon>Pseudomonadati</taxon>
        <taxon>Thermodesulfobacteriota</taxon>
        <taxon>Desulfovibrionia</taxon>
        <taxon>Desulfovibrionales</taxon>
        <taxon>Desulfovibrionaceae</taxon>
        <taxon>Desulfovibrio</taxon>
        <taxon>environmental samples</taxon>
    </lineage>
</organism>
<dbReference type="AlphaFoldDB" id="A0A212L115"/>
<sequence length="85" mass="9535">MLPRRPLRRVTAQINSAYTSAAGVCSRIHQSNFKRQPLGDEEALRMATASLEKLLYFVSPITSIPPPLAYLLTETTRNLRVVSFC</sequence>
<reference evidence="1" key="1">
    <citation type="submission" date="2016-08" db="EMBL/GenBank/DDBJ databases">
        <authorList>
            <person name="Seilhamer J.J."/>
        </authorList>
    </citation>
    <scope>NUCLEOTIDE SEQUENCE</scope>
    <source>
        <strain evidence="1">86-1</strain>
    </source>
</reference>
<proteinExistence type="predicted"/>
<evidence type="ECO:0000313" key="1">
    <source>
        <dbReference type="EMBL" id="SCM71220.1"/>
    </source>
</evidence>
<gene>
    <name evidence="1" type="ORF">KL86DES1_10938</name>
</gene>
<protein>
    <submittedName>
        <fullName evidence="1">Uncharacterized protein</fullName>
    </submittedName>
</protein>
<name>A0A212L115_9BACT</name>